<accession>A0A8J6EC16</accession>
<dbReference type="AlphaFoldDB" id="A0A8J6EC16"/>
<sequence>MFSYYIPGVAAVSRFLEQLHIRVTLVSVTRQPGLCLENHSVVTSGGLVYSHVSSNWSYMSIIYEYRFLRVCNNWRGILQM</sequence>
<evidence type="ECO:0000313" key="2">
    <source>
        <dbReference type="Proteomes" id="UP000770717"/>
    </source>
</evidence>
<dbReference type="Proteomes" id="UP000770717">
    <property type="component" value="Unassembled WGS sequence"/>
</dbReference>
<dbReference type="EMBL" id="WNTK01011589">
    <property type="protein sequence ID" value="KAG9462386.1"/>
    <property type="molecule type" value="Genomic_DNA"/>
</dbReference>
<evidence type="ECO:0000313" key="1">
    <source>
        <dbReference type="EMBL" id="KAG9462386.1"/>
    </source>
</evidence>
<proteinExistence type="predicted"/>
<comment type="caution">
    <text evidence="1">The sequence shown here is derived from an EMBL/GenBank/DDBJ whole genome shotgun (WGS) entry which is preliminary data.</text>
</comment>
<name>A0A8J6EC16_ELECQ</name>
<protein>
    <submittedName>
        <fullName evidence="1">Uncharacterized protein</fullName>
    </submittedName>
</protein>
<keyword evidence="2" id="KW-1185">Reference proteome</keyword>
<organism evidence="1 2">
    <name type="scientific">Eleutherodactylus coqui</name>
    <name type="common">Puerto Rican coqui</name>
    <dbReference type="NCBI Taxonomy" id="57060"/>
    <lineage>
        <taxon>Eukaryota</taxon>
        <taxon>Metazoa</taxon>
        <taxon>Chordata</taxon>
        <taxon>Craniata</taxon>
        <taxon>Vertebrata</taxon>
        <taxon>Euteleostomi</taxon>
        <taxon>Amphibia</taxon>
        <taxon>Batrachia</taxon>
        <taxon>Anura</taxon>
        <taxon>Neobatrachia</taxon>
        <taxon>Hyloidea</taxon>
        <taxon>Eleutherodactylidae</taxon>
        <taxon>Eleutherodactylinae</taxon>
        <taxon>Eleutherodactylus</taxon>
        <taxon>Eleutherodactylus</taxon>
    </lineage>
</organism>
<reference evidence="1" key="1">
    <citation type="thesis" date="2020" institute="ProQuest LLC" country="789 East Eisenhower Parkway, Ann Arbor, MI, USA">
        <title>Comparative Genomics and Chromosome Evolution.</title>
        <authorList>
            <person name="Mudd A.B."/>
        </authorList>
    </citation>
    <scope>NUCLEOTIDE SEQUENCE</scope>
    <source>
        <strain evidence="1">HN-11 Male</strain>
        <tissue evidence="1">Kidney and liver</tissue>
    </source>
</reference>
<gene>
    <name evidence="1" type="ORF">GDO78_014217</name>
</gene>